<comment type="catalytic activity">
    <reaction evidence="8">
        <text>L-aspartate + O2 = iminosuccinate + H2O2</text>
        <dbReference type="Rhea" id="RHEA:25876"/>
        <dbReference type="ChEBI" id="CHEBI:15379"/>
        <dbReference type="ChEBI" id="CHEBI:16240"/>
        <dbReference type="ChEBI" id="CHEBI:29991"/>
        <dbReference type="ChEBI" id="CHEBI:77875"/>
        <dbReference type="EC" id="1.4.3.16"/>
    </reaction>
    <physiologicalReaction direction="left-to-right" evidence="8">
        <dbReference type="Rhea" id="RHEA:25877"/>
    </physiologicalReaction>
</comment>
<dbReference type="InterPro" id="IPR036188">
    <property type="entry name" value="FAD/NAD-bd_sf"/>
</dbReference>
<evidence type="ECO:0000256" key="2">
    <source>
        <dbReference type="ARBA" id="ARBA00021901"/>
    </source>
</evidence>
<reference evidence="13" key="1">
    <citation type="journal article" date="2019" name="Int. J. Syst. Evol. Microbiol.">
        <title>The Global Catalogue of Microorganisms (GCM) 10K type strain sequencing project: providing services to taxonomists for standard genome sequencing and annotation.</title>
        <authorList>
            <consortium name="The Broad Institute Genomics Platform"/>
            <consortium name="The Broad Institute Genome Sequencing Center for Infectious Disease"/>
            <person name="Wu L."/>
            <person name="Ma J."/>
        </authorList>
    </citation>
    <scope>NUCLEOTIDE SEQUENCE [LARGE SCALE GENOMIC DNA]</scope>
    <source>
        <strain evidence="13">CGMCC 4.7330</strain>
    </source>
</reference>
<evidence type="ECO:0000256" key="4">
    <source>
        <dbReference type="ARBA" id="ARBA00022827"/>
    </source>
</evidence>
<proteinExistence type="predicted"/>
<dbReference type="PRINTS" id="PR00469">
    <property type="entry name" value="PNDRDTASEII"/>
</dbReference>
<evidence type="ECO:0000313" key="12">
    <source>
        <dbReference type="EMBL" id="MFC3964822.1"/>
    </source>
</evidence>
<feature type="region of interest" description="Disordered" evidence="9">
    <location>
        <begin position="472"/>
        <end position="491"/>
    </location>
</feature>
<evidence type="ECO:0000256" key="9">
    <source>
        <dbReference type="SAM" id="MobiDB-lite"/>
    </source>
</evidence>
<dbReference type="SUPFAM" id="SSF46977">
    <property type="entry name" value="Succinate dehydrogenase/fumarate reductase flavoprotein C-terminal domain"/>
    <property type="match status" value="1"/>
</dbReference>
<gene>
    <name evidence="12" type="ORF">ACFO0B_22785</name>
</gene>
<dbReference type="Pfam" id="PF02910">
    <property type="entry name" value="Succ_DH_flav_C"/>
    <property type="match status" value="1"/>
</dbReference>
<evidence type="ECO:0000259" key="10">
    <source>
        <dbReference type="Pfam" id="PF00890"/>
    </source>
</evidence>
<evidence type="ECO:0000256" key="3">
    <source>
        <dbReference type="ARBA" id="ARBA00022630"/>
    </source>
</evidence>
<accession>A0ABV8DZT2</accession>
<evidence type="ECO:0000256" key="7">
    <source>
        <dbReference type="ARBA" id="ARBA00030386"/>
    </source>
</evidence>
<dbReference type="EMBL" id="JBHSAX010000018">
    <property type="protein sequence ID" value="MFC3964822.1"/>
    <property type="molecule type" value="Genomic_DNA"/>
</dbReference>
<keyword evidence="4" id="KW-0274">FAD</keyword>
<evidence type="ECO:0000259" key="11">
    <source>
        <dbReference type="Pfam" id="PF02910"/>
    </source>
</evidence>
<evidence type="ECO:0000256" key="1">
    <source>
        <dbReference type="ARBA" id="ARBA00001974"/>
    </source>
</evidence>
<dbReference type="Pfam" id="PF00890">
    <property type="entry name" value="FAD_binding_2"/>
    <property type="match status" value="1"/>
</dbReference>
<comment type="cofactor">
    <cofactor evidence="1">
        <name>FAD</name>
        <dbReference type="ChEBI" id="CHEBI:57692"/>
    </cofactor>
</comment>
<dbReference type="InterPro" id="IPR003953">
    <property type="entry name" value="FAD-dep_OxRdtase_2_FAD-bd"/>
</dbReference>
<dbReference type="PRINTS" id="PR00368">
    <property type="entry name" value="FADPNR"/>
</dbReference>
<dbReference type="Gene3D" id="1.20.58.100">
    <property type="entry name" value="Fumarate reductase/succinate dehydrogenase flavoprotein-like, C-terminal domain"/>
    <property type="match status" value="1"/>
</dbReference>
<dbReference type="InterPro" id="IPR005288">
    <property type="entry name" value="NadB"/>
</dbReference>
<evidence type="ECO:0000313" key="13">
    <source>
        <dbReference type="Proteomes" id="UP001595696"/>
    </source>
</evidence>
<keyword evidence="5" id="KW-0560">Oxidoreductase</keyword>
<evidence type="ECO:0000256" key="6">
    <source>
        <dbReference type="ARBA" id="ARBA00029426"/>
    </source>
</evidence>
<feature type="domain" description="FAD-dependent oxidoreductase 2 FAD-binding" evidence="10">
    <location>
        <begin position="7"/>
        <end position="224"/>
    </location>
</feature>
<feature type="domain" description="Fumarate reductase/succinate dehydrogenase flavoprotein-like C-terminal" evidence="11">
    <location>
        <begin position="456"/>
        <end position="485"/>
    </location>
</feature>
<comment type="function">
    <text evidence="6">Catalyzes the oxidation of L-aspartate to iminoaspartate, the first step in the de novo biosynthesis of NAD(+).</text>
</comment>
<dbReference type="RefSeq" id="WP_378614596.1">
    <property type="nucleotide sequence ID" value="NZ_JBHSAX010000018.1"/>
</dbReference>
<organism evidence="12 13">
    <name type="scientific">Nocardia jiangsuensis</name>
    <dbReference type="NCBI Taxonomy" id="1691563"/>
    <lineage>
        <taxon>Bacteria</taxon>
        <taxon>Bacillati</taxon>
        <taxon>Actinomycetota</taxon>
        <taxon>Actinomycetes</taxon>
        <taxon>Mycobacteriales</taxon>
        <taxon>Nocardiaceae</taxon>
        <taxon>Nocardia</taxon>
    </lineage>
</organism>
<dbReference type="SUPFAM" id="SSF51905">
    <property type="entry name" value="FAD/NAD(P)-binding domain"/>
    <property type="match status" value="1"/>
</dbReference>
<keyword evidence="13" id="KW-1185">Reference proteome</keyword>
<dbReference type="InterPro" id="IPR037099">
    <property type="entry name" value="Fum_R/Succ_DH_flav-like_C_sf"/>
</dbReference>
<sequence length="521" mass="52113">MEAFETDVLVLGGGPAGLWSAIAAARAGARVVLADKARCGASGPTAVGSTALWAVPPSGRADAVAAALAHGAGLGDAGLIDAVLDESYRRLARLAHRGLRTTPVPTVVAGEDDPAGPGGPLPARVRVSGVMYLRALRRSALAVGVVIRDNHPALRLLTDADGVVCAATGLRGDGRAWTASARAVVLATGGCAFGSGAPGTEVDTGDGLLFGAEVGAELSGMEFAGAYALTPSMGGAPFGLGAGSPLHGAALHDRTGAPLAGAELFEALARGRGVFAGTAALSAAARRQVLRYRVLDQQGRVPLRPVLHGTVLGSGGLVTAGDGATTVPGLFAAGDVTSREGVVGAGGGHGGAWAIASGVWAGSGAAVFAGVGGPVPVRVPQESGAVPAGLRAVCRFDPRAVVGSVREHTVPPRRSYWRSAGTLRDTVAELDGLWPAARFELGGSGAGALRSRQAVALLAAARWSAHAALARTESRGLHRRTDHPDAEPSGLARLRVGGLDAVWLRRDPLPAGLTAAPPRTA</sequence>
<evidence type="ECO:0000256" key="5">
    <source>
        <dbReference type="ARBA" id="ARBA00023002"/>
    </source>
</evidence>
<keyword evidence="3" id="KW-0285">Flavoprotein</keyword>
<dbReference type="InterPro" id="IPR015939">
    <property type="entry name" value="Fum_Rdtase/Succ_DH_flav-like_C"/>
</dbReference>
<evidence type="ECO:0000256" key="8">
    <source>
        <dbReference type="ARBA" id="ARBA00048305"/>
    </source>
</evidence>
<dbReference type="Proteomes" id="UP001595696">
    <property type="component" value="Unassembled WGS sequence"/>
</dbReference>
<comment type="caution">
    <text evidence="12">The sequence shown here is derived from an EMBL/GenBank/DDBJ whole genome shotgun (WGS) entry which is preliminary data.</text>
</comment>
<dbReference type="PANTHER" id="PTHR42716">
    <property type="entry name" value="L-ASPARTATE OXIDASE"/>
    <property type="match status" value="1"/>
</dbReference>
<protein>
    <recommendedName>
        <fullName evidence="2">L-aspartate oxidase</fullName>
    </recommendedName>
    <alternativeName>
        <fullName evidence="7">Quinolinate synthase B</fullName>
    </alternativeName>
</protein>
<dbReference type="PANTHER" id="PTHR42716:SF2">
    <property type="entry name" value="L-ASPARTATE OXIDASE, CHLOROPLASTIC"/>
    <property type="match status" value="1"/>
</dbReference>
<dbReference type="Gene3D" id="3.50.50.60">
    <property type="entry name" value="FAD/NAD(P)-binding domain"/>
    <property type="match status" value="1"/>
</dbReference>
<name>A0ABV8DZT2_9NOCA</name>